<feature type="transmembrane region" description="Helical" evidence="2">
    <location>
        <begin position="748"/>
        <end position="768"/>
    </location>
</feature>
<keyword evidence="2" id="KW-0812">Transmembrane</keyword>
<dbReference type="InterPro" id="IPR029044">
    <property type="entry name" value="Nucleotide-diphossugar_trans"/>
</dbReference>
<feature type="transmembrane region" description="Helical" evidence="2">
    <location>
        <begin position="805"/>
        <end position="824"/>
    </location>
</feature>
<feature type="region of interest" description="Disordered" evidence="1">
    <location>
        <begin position="638"/>
        <end position="738"/>
    </location>
</feature>
<dbReference type="EMBL" id="JBHSPA010000027">
    <property type="protein sequence ID" value="MFC5826802.1"/>
    <property type="molecule type" value="Genomic_DNA"/>
</dbReference>
<feature type="transmembrane region" description="Helical" evidence="2">
    <location>
        <begin position="246"/>
        <end position="264"/>
    </location>
</feature>
<sequence length="1094" mass="113859">MSRPYVTVIVVAHDGARWLGETLRALINQSRRPDRVAGVDNGSRDGSADLLAQALGRGNLISLPRTTGFGESVAQALAKLPSAGPEEWIWLLHDDCAPDRRALEALLAAAEQDPKAAVLGPKLRDWLDRRLLLELGVTVGRTGRRDTGLEPREFDQGQHDGTRDVLSVSTAGMLVRREVWEQVGGLDPFFPLFRDDLDLCWRVRYAGHKVLNVTSAVAWHAEAAARRRRRIAVSGDHPRRLDRRNAIFVVMANLPFWAMWWALLRNMIGSAFRTLLFIVSKQPANALDEVVAMASILVHPLRLLRARRRRRHGRKRGYIRIKRLMTPRGAAYRRVTDMIQSFLAGEVPVDSAGRHHVVSDGDQEVVPPPDTGAVKRFIGRPGVILMFALTIVSLTAERSLLGGERLGGGALVPVTGGASDLWAFYTEGFHDIGLGSSAWTPPYVAVLAALSTLALDKTWVAVSVLLLGSVPLAGATAYLATRHVIPSVPARAWAAGTYALLPVATGAIAAGRLGTAVVFVLLPVYASLVTTLLSAERRRARRAAWGLGLSLAVGTAFVPLVYPLFAVLGVLGALAFGRATATRIAASTPSTAPTSALTSTPASALTSTPASALTSAPSVAPASSTLFAPLAAPVPGAAHSDGLRGEGGVSGRGGVRGEGGAQAGERRRHAGGGRGRDGGGGVRGRGRGRADGRADATVDGRAEGRVAGRGGGRADGRGGGGGGRGDGRGDGRGGGGGAGVKLGDRGGVVVSMVIALAVPLVLLLPWLIDLVTTDPGKLLLEAGLHDPAAALTSESLLTLSPGGPGLPPFWVTAGLVAAALAALLMRRQRMIVAIGWGVALYGVMAGILISRITVEGARVWPGVPLAFAGTGLVVLVGLTAHRLTELRAGGGLRRLGAMAVAAVAFSTPLLAAGHWMVNGVRGPLVGDAPDVMPALAAFRTTDGERTLVIKGSAFTVLHGRTPLIGESELPIASEARARVGAAAQGLVGGRGGDAATLARQGIAMVAVAPPVSPQLARALDSQPSLERLSLSEWGGLWRLAEPVTRVPDQPVNVVHTPWLWTQGALVLLVALLAAPGRRPQEGTETAAVALAGAS</sequence>
<comment type="caution">
    <text evidence="3">The sequence shown here is derived from an EMBL/GenBank/DDBJ whole genome shotgun (WGS) entry which is preliminary data.</text>
</comment>
<keyword evidence="2" id="KW-1133">Transmembrane helix</keyword>
<feature type="transmembrane region" description="Helical" evidence="2">
    <location>
        <begin position="492"/>
        <end position="510"/>
    </location>
</feature>
<protein>
    <submittedName>
        <fullName evidence="3">Glycosyltransferase</fullName>
        <ecNumber evidence="3">2.4.-.-</ecNumber>
    </submittedName>
</protein>
<feature type="transmembrane region" description="Helical" evidence="2">
    <location>
        <begin position="284"/>
        <end position="304"/>
    </location>
</feature>
<feature type="transmembrane region" description="Helical" evidence="2">
    <location>
        <begin position="865"/>
        <end position="883"/>
    </location>
</feature>
<proteinExistence type="predicted"/>
<dbReference type="RefSeq" id="WP_379516311.1">
    <property type="nucleotide sequence ID" value="NZ_JBHSPA010000027.1"/>
</dbReference>
<dbReference type="InterPro" id="IPR050834">
    <property type="entry name" value="Glycosyltransf_2"/>
</dbReference>
<dbReference type="Pfam" id="PF13641">
    <property type="entry name" value="Glyco_tranf_2_3"/>
    <property type="match status" value="1"/>
</dbReference>
<dbReference type="EC" id="2.4.-.-" evidence="3"/>
<feature type="transmembrane region" description="Helical" evidence="2">
    <location>
        <begin position="377"/>
        <end position="396"/>
    </location>
</feature>
<feature type="transmembrane region" description="Helical" evidence="2">
    <location>
        <begin position="516"/>
        <end position="535"/>
    </location>
</feature>
<dbReference type="PANTHER" id="PTHR43685">
    <property type="entry name" value="GLYCOSYLTRANSFERASE"/>
    <property type="match status" value="1"/>
</dbReference>
<feature type="compositionally biased region" description="Gly residues" evidence="1">
    <location>
        <begin position="645"/>
        <end position="662"/>
    </location>
</feature>
<evidence type="ECO:0000313" key="4">
    <source>
        <dbReference type="Proteomes" id="UP001596058"/>
    </source>
</evidence>
<evidence type="ECO:0000256" key="1">
    <source>
        <dbReference type="SAM" id="MobiDB-lite"/>
    </source>
</evidence>
<keyword evidence="4" id="KW-1185">Reference proteome</keyword>
<evidence type="ECO:0000313" key="3">
    <source>
        <dbReference type="EMBL" id="MFC5826802.1"/>
    </source>
</evidence>
<accession>A0ABW1CMQ0</accession>
<feature type="transmembrane region" description="Helical" evidence="2">
    <location>
        <begin position="459"/>
        <end position="480"/>
    </location>
</feature>
<dbReference type="SUPFAM" id="SSF53448">
    <property type="entry name" value="Nucleotide-diphospho-sugar transferases"/>
    <property type="match status" value="1"/>
</dbReference>
<feature type="compositionally biased region" description="Basic and acidic residues" evidence="1">
    <location>
        <begin position="688"/>
        <end position="716"/>
    </location>
</feature>
<dbReference type="PANTHER" id="PTHR43685:SF3">
    <property type="entry name" value="SLR2126 PROTEIN"/>
    <property type="match status" value="1"/>
</dbReference>
<dbReference type="Gene3D" id="3.90.550.10">
    <property type="entry name" value="Spore Coat Polysaccharide Biosynthesis Protein SpsA, Chain A"/>
    <property type="match status" value="1"/>
</dbReference>
<keyword evidence="2" id="KW-0472">Membrane</keyword>
<gene>
    <name evidence="3" type="ORF">ACFPZ3_23265</name>
</gene>
<keyword evidence="3" id="KW-0328">Glycosyltransferase</keyword>
<feature type="transmembrane region" description="Helical" evidence="2">
    <location>
        <begin position="895"/>
        <end position="917"/>
    </location>
</feature>
<dbReference type="Proteomes" id="UP001596058">
    <property type="component" value="Unassembled WGS sequence"/>
</dbReference>
<reference evidence="4" key="1">
    <citation type="journal article" date="2019" name="Int. J. Syst. Evol. Microbiol.">
        <title>The Global Catalogue of Microorganisms (GCM) 10K type strain sequencing project: providing services to taxonomists for standard genome sequencing and annotation.</title>
        <authorList>
            <consortium name="The Broad Institute Genomics Platform"/>
            <consortium name="The Broad Institute Genome Sequencing Center for Infectious Disease"/>
            <person name="Wu L."/>
            <person name="Ma J."/>
        </authorList>
    </citation>
    <scope>NUCLEOTIDE SEQUENCE [LARGE SCALE GENOMIC DNA]</scope>
    <source>
        <strain evidence="4">CCUG 53903</strain>
    </source>
</reference>
<keyword evidence="3" id="KW-0808">Transferase</keyword>
<organism evidence="3 4">
    <name type="scientific">Nonomuraea insulae</name>
    <dbReference type="NCBI Taxonomy" id="1616787"/>
    <lineage>
        <taxon>Bacteria</taxon>
        <taxon>Bacillati</taxon>
        <taxon>Actinomycetota</taxon>
        <taxon>Actinomycetes</taxon>
        <taxon>Streptosporangiales</taxon>
        <taxon>Streptosporangiaceae</taxon>
        <taxon>Nonomuraea</taxon>
    </lineage>
</organism>
<dbReference type="GO" id="GO:0016757">
    <property type="term" value="F:glycosyltransferase activity"/>
    <property type="evidence" value="ECO:0007669"/>
    <property type="project" value="UniProtKB-KW"/>
</dbReference>
<name>A0ABW1CMQ0_9ACTN</name>
<evidence type="ECO:0000256" key="2">
    <source>
        <dbReference type="SAM" id="Phobius"/>
    </source>
</evidence>
<feature type="transmembrane region" description="Helical" evidence="2">
    <location>
        <begin position="831"/>
        <end position="853"/>
    </location>
</feature>
<feature type="transmembrane region" description="Helical" evidence="2">
    <location>
        <begin position="564"/>
        <end position="581"/>
    </location>
</feature>